<name>A0A0K2ZXR6_9XANT</name>
<dbReference type="GO" id="GO:0016740">
    <property type="term" value="F:transferase activity"/>
    <property type="evidence" value="ECO:0007669"/>
    <property type="project" value="InterPro"/>
</dbReference>
<dbReference type="Proteomes" id="UP000041247">
    <property type="component" value="Unassembled WGS sequence"/>
</dbReference>
<sequence>MPQDWNTLADNRRQRLQRAEGLARGRLAEAKDAVALLEAVIEPGDRVCVEGNNQKQADFLSQCLTEVDPARVHGLHMLQSVLALPSHLDVFERGIAQRLDFSFSGPQALRLARLVADKRIEIGAIHTYLELFGRYFVDLTPRVALVAAQAADRHGNLYTGPNTEDTPVIAEATAFKGGIVIAQVNEIVDTLPRVDIPADWIGYVVQAPRPHYIEPLFTRDPAQISEIQVLMAMMAIKGIYAEYGVDRLNHGIGFDTAAIELLLPTYAESLGLRGKICRHWALNPHPALIPAIESGFVKSVHSFGSELGMEKYIAARADVFFAGPDGSMRSNRAFSQTAGLYACDMFIGSTLQIDLQGNSSTATRDRIAGFGGAPNMGSDARGRRHGSAAWLKAGREAARPGEMPRGRKLVVQMVETFREHMAPAFVERLDAWELAERANMPLPPVMIYGDDVSHVLTEEGIANLLLCRTPEEREQAIRGVAGYTAVGLGRDRRMVENLRDRGVIRRPEDLDIRLRDASRDLLAARSVKDLVRWSGGLYAPPQRFRNW</sequence>
<dbReference type="PANTHER" id="PTHR43293">
    <property type="entry name" value="ACETATE COA-TRANSFERASE YDIF"/>
    <property type="match status" value="1"/>
</dbReference>
<evidence type="ECO:0000313" key="1">
    <source>
        <dbReference type="EMBL" id="CTP89862.1"/>
    </source>
</evidence>
<accession>A0A0K2ZXR6</accession>
<dbReference type="AlphaFoldDB" id="A0A0K2ZXR6"/>
<dbReference type="Pfam" id="PF16957">
    <property type="entry name" value="Mal_decarbox_Al"/>
    <property type="match status" value="1"/>
</dbReference>
<dbReference type="Gene3D" id="3.40.1080.10">
    <property type="entry name" value="Glutaconate Coenzyme A-transferase"/>
    <property type="match status" value="1"/>
</dbReference>
<protein>
    <submittedName>
        <fullName evidence="1">Malonate decarboxylase subunit alpha</fullName>
    </submittedName>
</protein>
<organism evidence="1 2">
    <name type="scientific">Xanthomonas graminis pv. poae</name>
    <dbReference type="NCBI Taxonomy" id="227946"/>
    <lineage>
        <taxon>Bacteria</taxon>
        <taxon>Pseudomonadati</taxon>
        <taxon>Pseudomonadota</taxon>
        <taxon>Gammaproteobacteria</taxon>
        <taxon>Lysobacterales</taxon>
        <taxon>Lysobacteraceae</taxon>
        <taxon>Xanthomonas</taxon>
        <taxon>Xanthomonas translucens group</taxon>
        <taxon>Xanthomonas graminis</taxon>
    </lineage>
</organism>
<dbReference type="InterPro" id="IPR037171">
    <property type="entry name" value="NagB/RpiA_transferase-like"/>
</dbReference>
<reference evidence="1 2" key="1">
    <citation type="submission" date="2015-07" db="EMBL/GenBank/DDBJ databases">
        <authorList>
            <person name="Noorani M."/>
        </authorList>
    </citation>
    <scope>NUCLEOTIDE SEQUENCE [LARGE SCALE GENOMIC DNA]</scope>
    <source>
        <strain evidence="1">LMG728</strain>
    </source>
</reference>
<dbReference type="SUPFAM" id="SSF100950">
    <property type="entry name" value="NagB/RpiA/CoA transferase-like"/>
    <property type="match status" value="2"/>
</dbReference>
<dbReference type="EMBL" id="CXOK01000074">
    <property type="protein sequence ID" value="CTP89862.1"/>
    <property type="molecule type" value="Genomic_DNA"/>
</dbReference>
<dbReference type="NCBIfam" id="TIGR01110">
    <property type="entry name" value="mdcA"/>
    <property type="match status" value="1"/>
</dbReference>
<dbReference type="RefSeq" id="WP_053841253.1">
    <property type="nucleotide sequence ID" value="NZ_CP076250.1"/>
</dbReference>
<proteinExistence type="predicted"/>
<dbReference type="PANTHER" id="PTHR43293:SF2">
    <property type="entry name" value="MALONATE DECARBOXYLASE ALPHA SUBUNIT"/>
    <property type="match status" value="1"/>
</dbReference>
<dbReference type="InterPro" id="IPR005777">
    <property type="entry name" value="MadA"/>
</dbReference>
<evidence type="ECO:0000313" key="2">
    <source>
        <dbReference type="Proteomes" id="UP000041247"/>
    </source>
</evidence>
<gene>
    <name evidence="1" type="ORF">XTPLMG728_2371</name>
</gene>